<name>A0A371PE11_9ACTN</name>
<evidence type="ECO:0008006" key="4">
    <source>
        <dbReference type="Google" id="ProtNLM"/>
    </source>
</evidence>
<evidence type="ECO:0000313" key="3">
    <source>
        <dbReference type="Proteomes" id="UP000265581"/>
    </source>
</evidence>
<keyword evidence="3" id="KW-1185">Reference proteome</keyword>
<dbReference type="OrthoDB" id="4204055at2"/>
<dbReference type="Pfam" id="PF06810">
    <property type="entry name" value="Phage_scaffold"/>
    <property type="match status" value="1"/>
</dbReference>
<dbReference type="EMBL" id="QUBR01000001">
    <property type="protein sequence ID" value="REK73650.1"/>
    <property type="molecule type" value="Genomic_DNA"/>
</dbReference>
<dbReference type="InterPro" id="IPR009636">
    <property type="entry name" value="SCAF"/>
</dbReference>
<feature type="compositionally biased region" description="Gly residues" evidence="1">
    <location>
        <begin position="30"/>
        <end position="53"/>
    </location>
</feature>
<comment type="caution">
    <text evidence="2">The sequence shown here is derived from an EMBL/GenBank/DDBJ whole genome shotgun (WGS) entry which is preliminary data.</text>
</comment>
<sequence>MKNTLNHPSTGTRYDVPLFVDKHGRARYPIGGGSEDGGGDGGDAGSDDGSGGDGGDDEKLGDAGKKALQEERDARKAAEKRAKRAEDAAEALRNRDKSEDEKKLDEAKKAGRAEADAANNSRLVKAELRALAATAKMRDPRDAIAQLGGDLEDIEVDDGEVDSKALQKLLDDLKKNKAYLFDDGKSTTTHQDAGIGGTGGDGAPTVAPGRARIKSAIAATSKTK</sequence>
<feature type="region of interest" description="Disordered" evidence="1">
    <location>
        <begin position="24"/>
        <end position="122"/>
    </location>
</feature>
<gene>
    <name evidence="2" type="ORF">DX116_08985</name>
</gene>
<dbReference type="Proteomes" id="UP000265581">
    <property type="component" value="Unassembled WGS sequence"/>
</dbReference>
<proteinExistence type="predicted"/>
<accession>A0A371PE11</accession>
<feature type="compositionally biased region" description="Basic and acidic residues" evidence="1">
    <location>
        <begin position="57"/>
        <end position="115"/>
    </location>
</feature>
<evidence type="ECO:0000313" key="2">
    <source>
        <dbReference type="EMBL" id="REK73650.1"/>
    </source>
</evidence>
<dbReference type="AlphaFoldDB" id="A0A371PE11"/>
<evidence type="ECO:0000256" key="1">
    <source>
        <dbReference type="SAM" id="MobiDB-lite"/>
    </source>
</evidence>
<dbReference type="RefSeq" id="WP_119703760.1">
    <property type="nucleotide sequence ID" value="NZ_JBHSOI010000001.1"/>
</dbReference>
<feature type="region of interest" description="Disordered" evidence="1">
    <location>
        <begin position="183"/>
        <end position="224"/>
    </location>
</feature>
<organism evidence="2 3">
    <name type="scientific">Aeromicrobium endophyticum</name>
    <dbReference type="NCBI Taxonomy" id="2292704"/>
    <lineage>
        <taxon>Bacteria</taxon>
        <taxon>Bacillati</taxon>
        <taxon>Actinomycetota</taxon>
        <taxon>Actinomycetes</taxon>
        <taxon>Propionibacteriales</taxon>
        <taxon>Nocardioidaceae</taxon>
        <taxon>Aeromicrobium</taxon>
    </lineage>
</organism>
<reference evidence="2 3" key="1">
    <citation type="submission" date="2018-08" db="EMBL/GenBank/DDBJ databases">
        <title>Aeromicrobium sp. M2KJ-4, whole genome shotgun sequence.</title>
        <authorList>
            <person name="Tuo L."/>
        </authorList>
    </citation>
    <scope>NUCLEOTIDE SEQUENCE [LARGE SCALE GENOMIC DNA]</scope>
    <source>
        <strain evidence="2 3">M2KJ-4</strain>
    </source>
</reference>
<protein>
    <recommendedName>
        <fullName evidence="4">Scaffolding protein</fullName>
    </recommendedName>
</protein>